<dbReference type="Proteomes" id="UP000004348">
    <property type="component" value="Chromosome"/>
</dbReference>
<name>F3KJX7_9ARCH</name>
<evidence type="ECO:0000256" key="4">
    <source>
        <dbReference type="ARBA" id="ARBA00022833"/>
    </source>
</evidence>
<organism evidence="6">
    <name type="scientific">Candidatus Nitrosarchaeum limnium SFB1</name>
    <dbReference type="NCBI Taxonomy" id="886738"/>
    <lineage>
        <taxon>Archaea</taxon>
        <taxon>Nitrososphaerota</taxon>
        <taxon>Nitrososphaeria</taxon>
        <taxon>Nitrosopumilales</taxon>
        <taxon>Nitrosopumilaceae</taxon>
        <taxon>Nitrosarchaeum</taxon>
    </lineage>
</organism>
<evidence type="ECO:0000259" key="5">
    <source>
        <dbReference type="Pfam" id="PF00413"/>
    </source>
</evidence>
<dbReference type="InterPro" id="IPR001818">
    <property type="entry name" value="Pept_M10_metallopeptidase"/>
</dbReference>
<keyword evidence="2" id="KW-0479">Metal-binding</keyword>
<dbReference type="PRINTS" id="PR00138">
    <property type="entry name" value="MATRIXIN"/>
</dbReference>
<feature type="domain" description="Peptidase M10 metallopeptidase" evidence="5">
    <location>
        <begin position="192"/>
        <end position="296"/>
    </location>
</feature>
<dbReference type="HOGENOM" id="CLU_071224_0_0_2"/>
<dbReference type="GO" id="GO:0031012">
    <property type="term" value="C:extracellular matrix"/>
    <property type="evidence" value="ECO:0007669"/>
    <property type="project" value="InterPro"/>
</dbReference>
<accession>F3KJX7</accession>
<evidence type="ECO:0000256" key="3">
    <source>
        <dbReference type="ARBA" id="ARBA00022801"/>
    </source>
</evidence>
<keyword evidence="4" id="KW-0862">Zinc</keyword>
<reference evidence="6" key="1">
    <citation type="journal article" date="2011" name="PLoS ONE">
        <title>Genome of a low-salinity ammonia-oxidizing archaeon determined by single-cell and metagenomic analysis.</title>
        <authorList>
            <person name="Blainey P.C."/>
            <person name="Mosier A.C."/>
            <person name="Potanina A."/>
            <person name="Francis C.A."/>
            <person name="Quake S.R."/>
        </authorList>
    </citation>
    <scope>NUCLEOTIDE SEQUENCE [LARGE SCALE GENOMIC DNA]</scope>
    <source>
        <strain evidence="6">SFB1</strain>
    </source>
</reference>
<evidence type="ECO:0000256" key="1">
    <source>
        <dbReference type="ARBA" id="ARBA00022670"/>
    </source>
</evidence>
<dbReference type="AlphaFoldDB" id="F3KJX7"/>
<keyword evidence="3" id="KW-0378">Hydrolase</keyword>
<dbReference type="SUPFAM" id="SSF55486">
    <property type="entry name" value="Metalloproteases ('zincins'), catalytic domain"/>
    <property type="match status" value="1"/>
</dbReference>
<dbReference type="GO" id="GO:0008270">
    <property type="term" value="F:zinc ion binding"/>
    <property type="evidence" value="ECO:0007669"/>
    <property type="project" value="InterPro"/>
</dbReference>
<dbReference type="STRING" id="886738.Nlim_0786"/>
<dbReference type="InterPro" id="IPR024079">
    <property type="entry name" value="MetalloPept_cat_dom_sf"/>
</dbReference>
<sequence length="308" mass="34563">MKSEFIVDVLSQKILLADINAIRKKQILDLTENNKLGLKQKTTFQNNDKKVTKTIIPFKKNHRKYIIVLSALTVSALVFSQGYLFSNHDSNPNISLQTKYLIENLRGDTTETWVSWDIIPNRVLTFTITGESASAEKINMIKDAILSEKSLLIDNSVLHKDTKGTFSTYYAGWQGAMQHASKNPTKIVIPQRFEYAEPYKGAADITINLSNARNGDGYSGYTKSIVEKNQILKSIITIYEVEKLNAEQISTITRHEFGHALGLAHSTAPEDLMFPTIETDYPYISSCDIDAIVLLYDGGKNSEVTCEI</sequence>
<evidence type="ECO:0000256" key="2">
    <source>
        <dbReference type="ARBA" id="ARBA00022723"/>
    </source>
</evidence>
<gene>
    <name evidence="6" type="ORF">Nlim_0786</name>
</gene>
<dbReference type="InterPro" id="IPR021190">
    <property type="entry name" value="Pept_M10A"/>
</dbReference>
<keyword evidence="1" id="KW-0645">Protease</keyword>
<dbReference type="GO" id="GO:0004222">
    <property type="term" value="F:metalloendopeptidase activity"/>
    <property type="evidence" value="ECO:0007669"/>
    <property type="project" value="InterPro"/>
</dbReference>
<dbReference type="GO" id="GO:0006508">
    <property type="term" value="P:proteolysis"/>
    <property type="evidence" value="ECO:0007669"/>
    <property type="project" value="UniProtKB-KW"/>
</dbReference>
<protein>
    <submittedName>
        <fullName evidence="6">Peptidase M10A and M12B matrixin and adamalysin</fullName>
    </submittedName>
</protein>
<dbReference type="Pfam" id="PF00413">
    <property type="entry name" value="Peptidase_M10"/>
    <property type="match status" value="1"/>
</dbReference>
<evidence type="ECO:0000313" key="6">
    <source>
        <dbReference type="EMBL" id="EGG42341.1"/>
    </source>
</evidence>
<comment type="caution">
    <text evidence="6">The sequence shown here is derived from an EMBL/GenBank/DDBJ whole genome shotgun (WGS) entry which is preliminary data.</text>
</comment>
<dbReference type="EMBL" id="AEGP01000030">
    <property type="protein sequence ID" value="EGG42341.1"/>
    <property type="molecule type" value="Genomic_DNA"/>
</dbReference>
<proteinExistence type="predicted"/>
<dbReference type="Gene3D" id="3.40.390.10">
    <property type="entry name" value="Collagenase (Catalytic Domain)"/>
    <property type="match status" value="1"/>
</dbReference>